<proteinExistence type="predicted"/>
<dbReference type="Gene3D" id="3.30.70.260">
    <property type="match status" value="1"/>
</dbReference>
<gene>
    <name evidence="2" type="ORF">HA254_02210</name>
</gene>
<evidence type="ECO:0000313" key="3">
    <source>
        <dbReference type="Proteomes" id="UP000565078"/>
    </source>
</evidence>
<evidence type="ECO:0000313" key="2">
    <source>
        <dbReference type="EMBL" id="HIH09460.1"/>
    </source>
</evidence>
<dbReference type="CDD" id="cd04876">
    <property type="entry name" value="ACT_RelA-SpoT"/>
    <property type="match status" value="1"/>
</dbReference>
<sequence length="103" mass="11776">MHRVDCKELLNIKIGRVDVKWDDKISYYDTTIIVHAQDRLGVLRDILEVFSQNKIYVGSANATASASNTALCRFIVRLRDLEQLESIKKKIANIKGVTRVSRE</sequence>
<dbReference type="PROSITE" id="PS51671">
    <property type="entry name" value="ACT"/>
    <property type="match status" value="1"/>
</dbReference>
<dbReference type="EMBL" id="DUGC01000041">
    <property type="protein sequence ID" value="HIH09460.1"/>
    <property type="molecule type" value="Genomic_DNA"/>
</dbReference>
<comment type="caution">
    <text evidence="2">The sequence shown here is derived from an EMBL/GenBank/DDBJ whole genome shotgun (WGS) entry which is preliminary data.</text>
</comment>
<dbReference type="Pfam" id="PF13291">
    <property type="entry name" value="ACT_4"/>
    <property type="match status" value="1"/>
</dbReference>
<name>A0A7J4IX76_9ARCH</name>
<dbReference type="Proteomes" id="UP000565078">
    <property type="component" value="Unassembled WGS sequence"/>
</dbReference>
<feature type="domain" description="ACT" evidence="1">
    <location>
        <begin position="31"/>
        <end position="103"/>
    </location>
</feature>
<evidence type="ECO:0000259" key="1">
    <source>
        <dbReference type="PROSITE" id="PS51671"/>
    </source>
</evidence>
<dbReference type="SUPFAM" id="SSF55021">
    <property type="entry name" value="ACT-like"/>
    <property type="match status" value="1"/>
</dbReference>
<dbReference type="InterPro" id="IPR002912">
    <property type="entry name" value="ACT_dom"/>
</dbReference>
<reference evidence="3" key="1">
    <citation type="journal article" date="2020" name="bioRxiv">
        <title>A rank-normalized archaeal taxonomy based on genome phylogeny resolves widespread incomplete and uneven classifications.</title>
        <authorList>
            <person name="Rinke C."/>
            <person name="Chuvochina M."/>
            <person name="Mussig A.J."/>
            <person name="Chaumeil P.-A."/>
            <person name="Waite D.W."/>
            <person name="Whitman W.B."/>
            <person name="Parks D.H."/>
            <person name="Hugenholtz P."/>
        </authorList>
    </citation>
    <scope>NUCLEOTIDE SEQUENCE [LARGE SCALE GENOMIC DNA]</scope>
</reference>
<dbReference type="GO" id="GO:0016787">
    <property type="term" value="F:hydrolase activity"/>
    <property type="evidence" value="ECO:0007669"/>
    <property type="project" value="UniProtKB-KW"/>
</dbReference>
<protein>
    <submittedName>
        <fullName evidence="2">Bifunctional (P)ppGpp synthetase/guanosine-3',5'-bis(Diphosphate) 3'-pyrophosphohydrolase</fullName>
    </submittedName>
</protein>
<dbReference type="AlphaFoldDB" id="A0A7J4IX76"/>
<organism evidence="2 3">
    <name type="scientific">Candidatus Iainarchaeum sp</name>
    <dbReference type="NCBI Taxonomy" id="3101447"/>
    <lineage>
        <taxon>Archaea</taxon>
        <taxon>Candidatus Iainarchaeota</taxon>
        <taxon>Candidatus Iainarchaeia</taxon>
        <taxon>Candidatus Iainarchaeales</taxon>
        <taxon>Candidatus Iainarchaeaceae</taxon>
        <taxon>Candidatus Iainarchaeum</taxon>
    </lineage>
</organism>
<keyword evidence="2" id="KW-0378">Hydrolase</keyword>
<accession>A0A7J4IX76</accession>
<dbReference type="InterPro" id="IPR045865">
    <property type="entry name" value="ACT-like_dom_sf"/>
</dbReference>